<evidence type="ECO:0000313" key="2">
    <source>
        <dbReference type="EMBL" id="MBB6035433.1"/>
    </source>
</evidence>
<dbReference type="PANTHER" id="PTHR35007:SF4">
    <property type="entry name" value="CONSERVED TRANSMEMBRANE PROTEIN-RELATED"/>
    <property type="match status" value="1"/>
</dbReference>
<dbReference type="EMBL" id="JACHGT010000006">
    <property type="protein sequence ID" value="MBB6035433.1"/>
    <property type="molecule type" value="Genomic_DNA"/>
</dbReference>
<feature type="transmembrane region" description="Helical" evidence="1">
    <location>
        <begin position="42"/>
        <end position="75"/>
    </location>
</feature>
<name>A0A841FKH6_9ACTN</name>
<evidence type="ECO:0000313" key="3">
    <source>
        <dbReference type="Proteomes" id="UP000548476"/>
    </source>
</evidence>
<keyword evidence="1" id="KW-0472">Membrane</keyword>
<dbReference type="AlphaFoldDB" id="A0A841FKH6"/>
<feature type="transmembrane region" description="Helical" evidence="1">
    <location>
        <begin position="179"/>
        <end position="199"/>
    </location>
</feature>
<dbReference type="PANTHER" id="PTHR35007">
    <property type="entry name" value="INTEGRAL MEMBRANE PROTEIN-RELATED"/>
    <property type="match status" value="1"/>
</dbReference>
<organism evidence="2 3">
    <name type="scientific">Phytomonospora endophytica</name>
    <dbReference type="NCBI Taxonomy" id="714109"/>
    <lineage>
        <taxon>Bacteria</taxon>
        <taxon>Bacillati</taxon>
        <taxon>Actinomycetota</taxon>
        <taxon>Actinomycetes</taxon>
        <taxon>Micromonosporales</taxon>
        <taxon>Micromonosporaceae</taxon>
        <taxon>Phytomonospora</taxon>
    </lineage>
</organism>
<reference evidence="2 3" key="1">
    <citation type="submission" date="2020-08" db="EMBL/GenBank/DDBJ databases">
        <title>Genomic Encyclopedia of Type Strains, Phase IV (KMG-IV): sequencing the most valuable type-strain genomes for metagenomic binning, comparative biology and taxonomic classification.</title>
        <authorList>
            <person name="Goeker M."/>
        </authorList>
    </citation>
    <scope>NUCLEOTIDE SEQUENCE [LARGE SCALE GENOMIC DNA]</scope>
    <source>
        <strain evidence="2 3">YIM 65646</strain>
    </source>
</reference>
<dbReference type="Proteomes" id="UP000548476">
    <property type="component" value="Unassembled WGS sequence"/>
</dbReference>
<keyword evidence="3" id="KW-1185">Reference proteome</keyword>
<feature type="transmembrane region" description="Helical" evidence="1">
    <location>
        <begin position="205"/>
        <end position="227"/>
    </location>
</feature>
<protein>
    <submittedName>
        <fullName evidence="2">Tight adherence protein B</fullName>
    </submittedName>
</protein>
<accession>A0A841FKH6</accession>
<comment type="caution">
    <text evidence="2">The sequence shown here is derived from an EMBL/GenBank/DDBJ whole genome shotgun (WGS) entry which is preliminary data.</text>
</comment>
<keyword evidence="1" id="KW-1133">Transmembrane helix</keyword>
<keyword evidence="1" id="KW-0812">Transmembrane</keyword>
<evidence type="ECO:0000256" key="1">
    <source>
        <dbReference type="SAM" id="Phobius"/>
    </source>
</evidence>
<proteinExistence type="predicted"/>
<dbReference type="RefSeq" id="WP_184788286.1">
    <property type="nucleotide sequence ID" value="NZ_BONT01000003.1"/>
</dbReference>
<sequence>MLSTRTTRVRARLAALGPAVAARPSAKDRLKGLSPLRSRRAAAAALALAGFAAFAWQGPVAAFLAFVYGTAGLLALHRSRRVREAAVARERTRGAITLLAADLRAGVPAHRAVHEVLAALPAVDDPLCRTARRRLRAAWQVADTTGAACADILDRLDADLRARLRRDARAAVHVSGSRATTVLLAALPAAGLLLGSALGGDVLGVLFHTPVGAVCASAAVALQLLGLTWSRRLTAPKEVPS</sequence>
<gene>
    <name evidence="2" type="ORF">HNR73_003290</name>
</gene>